<comment type="caution">
    <text evidence="8">The sequence shown here is derived from an EMBL/GenBank/DDBJ whole genome shotgun (WGS) entry which is preliminary data.</text>
</comment>
<organism evidence="8 9">
    <name type="scientific">Salvia divinorum</name>
    <name type="common">Maria pastora</name>
    <name type="synonym">Diviner's sage</name>
    <dbReference type="NCBI Taxonomy" id="28513"/>
    <lineage>
        <taxon>Eukaryota</taxon>
        <taxon>Viridiplantae</taxon>
        <taxon>Streptophyta</taxon>
        <taxon>Embryophyta</taxon>
        <taxon>Tracheophyta</taxon>
        <taxon>Spermatophyta</taxon>
        <taxon>Magnoliopsida</taxon>
        <taxon>eudicotyledons</taxon>
        <taxon>Gunneridae</taxon>
        <taxon>Pentapetalae</taxon>
        <taxon>asterids</taxon>
        <taxon>lamiids</taxon>
        <taxon>Lamiales</taxon>
        <taxon>Lamiaceae</taxon>
        <taxon>Nepetoideae</taxon>
        <taxon>Mentheae</taxon>
        <taxon>Salviinae</taxon>
        <taxon>Salvia</taxon>
        <taxon>Salvia subgen. Calosphace</taxon>
    </lineage>
</organism>
<dbReference type="GO" id="GO:0005794">
    <property type="term" value="C:Golgi apparatus"/>
    <property type="evidence" value="ECO:0007669"/>
    <property type="project" value="UniProtKB-SubCell"/>
</dbReference>
<accession>A0ABD1I2C1</accession>
<keyword evidence="3" id="KW-0813">Transport</keyword>
<gene>
    <name evidence="8" type="ORF">AAHA92_05112</name>
</gene>
<dbReference type="EMBL" id="JBEAFC010000003">
    <property type="protein sequence ID" value="KAL1562542.1"/>
    <property type="molecule type" value="Genomic_DNA"/>
</dbReference>
<reference evidence="8 9" key="1">
    <citation type="submission" date="2024-06" db="EMBL/GenBank/DDBJ databases">
        <title>A chromosome level genome sequence of Diviner's sage (Salvia divinorum).</title>
        <authorList>
            <person name="Ford S.A."/>
            <person name="Ro D.-K."/>
            <person name="Ness R.W."/>
            <person name="Phillips M.A."/>
        </authorList>
    </citation>
    <scope>NUCLEOTIDE SEQUENCE [LARGE SCALE GENOMIC DNA]</scope>
    <source>
        <strain evidence="8">SAF-2024a</strain>
        <tissue evidence="8">Leaf</tissue>
    </source>
</reference>
<feature type="compositionally biased region" description="Polar residues" evidence="7">
    <location>
        <begin position="24"/>
        <end position="53"/>
    </location>
</feature>
<dbReference type="Proteomes" id="UP001567538">
    <property type="component" value="Unassembled WGS sequence"/>
</dbReference>
<keyword evidence="9" id="KW-1185">Reference proteome</keyword>
<proteinExistence type="inferred from homology"/>
<evidence type="ECO:0000313" key="8">
    <source>
        <dbReference type="EMBL" id="KAL1562542.1"/>
    </source>
</evidence>
<comment type="subcellular location">
    <subcellularLocation>
        <location evidence="1">Golgi apparatus</location>
        <location evidence="1">trans-Golgi network</location>
    </subcellularLocation>
</comment>
<evidence type="ECO:0000256" key="2">
    <source>
        <dbReference type="ARBA" id="ARBA00009150"/>
    </source>
</evidence>
<dbReference type="GO" id="GO:0015031">
    <property type="term" value="P:protein transport"/>
    <property type="evidence" value="ECO:0007669"/>
    <property type="project" value="UniProtKB-KW"/>
</dbReference>
<keyword evidence="5" id="KW-0333">Golgi apparatus</keyword>
<sequence>MSIHGRGYDSGNLNLSRSFPADDNLNTDSSRSSAPTENSSAGVSTSSHGNNTSTKERGKSSLRMLYFKGVAYHMVNWCPGEQNHQKETGVAYLLRVSTKHLQEEDVQSIFGQVITMLHTQIADAFSKLEITTPQAKHSLCCEVEHLLGCIRSLPSDNVHKSTTTPN</sequence>
<keyword evidence="6" id="KW-0175">Coiled coil</keyword>
<evidence type="ECO:0000313" key="9">
    <source>
        <dbReference type="Proteomes" id="UP001567538"/>
    </source>
</evidence>
<feature type="region of interest" description="Disordered" evidence="7">
    <location>
        <begin position="1"/>
        <end position="58"/>
    </location>
</feature>
<evidence type="ECO:0000256" key="4">
    <source>
        <dbReference type="ARBA" id="ARBA00022927"/>
    </source>
</evidence>
<dbReference type="PANTHER" id="PTHR12965:SF0">
    <property type="entry name" value="VACUOLAR PROTEIN SORTING-ASSOCIATED PROTEIN 54"/>
    <property type="match status" value="1"/>
</dbReference>
<dbReference type="PANTHER" id="PTHR12965">
    <property type="entry name" value="VACUOLAR PROTEIN SORTING 54"/>
    <property type="match status" value="1"/>
</dbReference>
<dbReference type="InterPro" id="IPR039745">
    <property type="entry name" value="Vps54"/>
</dbReference>
<keyword evidence="4" id="KW-0653">Protein transport</keyword>
<evidence type="ECO:0000256" key="6">
    <source>
        <dbReference type="ARBA" id="ARBA00023054"/>
    </source>
</evidence>
<evidence type="ECO:0000256" key="3">
    <source>
        <dbReference type="ARBA" id="ARBA00022448"/>
    </source>
</evidence>
<evidence type="ECO:0000256" key="5">
    <source>
        <dbReference type="ARBA" id="ARBA00023034"/>
    </source>
</evidence>
<name>A0ABD1I2C1_SALDI</name>
<dbReference type="AlphaFoldDB" id="A0ABD1I2C1"/>
<protein>
    <submittedName>
        <fullName evidence="8">Uncharacterized protein</fullName>
    </submittedName>
</protein>
<evidence type="ECO:0000256" key="7">
    <source>
        <dbReference type="SAM" id="MobiDB-lite"/>
    </source>
</evidence>
<comment type="similarity">
    <text evidence="2">Belongs to the VPS54 family.</text>
</comment>
<evidence type="ECO:0000256" key="1">
    <source>
        <dbReference type="ARBA" id="ARBA00004601"/>
    </source>
</evidence>